<dbReference type="AlphaFoldDB" id="A0A1Z5SAD4"/>
<dbReference type="Proteomes" id="UP000000768">
    <property type="component" value="Chromosome 1"/>
</dbReference>
<evidence type="ECO:0000256" key="1">
    <source>
        <dbReference type="SAM" id="MobiDB-lite"/>
    </source>
</evidence>
<keyword evidence="3" id="KW-1185">Reference proteome</keyword>
<feature type="compositionally biased region" description="Polar residues" evidence="1">
    <location>
        <begin position="1"/>
        <end position="12"/>
    </location>
</feature>
<dbReference type="InParanoid" id="A0A1Z5SAD4"/>
<gene>
    <name evidence="2" type="ORF">SORBI_3001G432750</name>
</gene>
<sequence>MRVNESIRSGNSREAPPGGGATAAARHRSDWPALLEEEGPRRVQFISCRAISTLTKGRNMAPPFTLENLFIIQPSACPCFRLLYFQALLVFIYLCNEPVFSSLGAELFRVAFARGRQFR</sequence>
<protein>
    <submittedName>
        <fullName evidence="2">Uncharacterized protein</fullName>
    </submittedName>
</protein>
<organism evidence="2 3">
    <name type="scientific">Sorghum bicolor</name>
    <name type="common">Sorghum</name>
    <name type="synonym">Sorghum vulgare</name>
    <dbReference type="NCBI Taxonomy" id="4558"/>
    <lineage>
        <taxon>Eukaryota</taxon>
        <taxon>Viridiplantae</taxon>
        <taxon>Streptophyta</taxon>
        <taxon>Embryophyta</taxon>
        <taxon>Tracheophyta</taxon>
        <taxon>Spermatophyta</taxon>
        <taxon>Magnoliopsida</taxon>
        <taxon>Liliopsida</taxon>
        <taxon>Poales</taxon>
        <taxon>Poaceae</taxon>
        <taxon>PACMAD clade</taxon>
        <taxon>Panicoideae</taxon>
        <taxon>Andropogonodae</taxon>
        <taxon>Andropogoneae</taxon>
        <taxon>Sorghinae</taxon>
        <taxon>Sorghum</taxon>
    </lineage>
</organism>
<reference evidence="3" key="2">
    <citation type="journal article" date="2018" name="Plant J.">
        <title>The Sorghum bicolor reference genome: improved assembly, gene annotations, a transcriptome atlas, and signatures of genome organization.</title>
        <authorList>
            <person name="McCormick R.F."/>
            <person name="Truong S.K."/>
            <person name="Sreedasyam A."/>
            <person name="Jenkins J."/>
            <person name="Shu S."/>
            <person name="Sims D."/>
            <person name="Kennedy M."/>
            <person name="Amirebrahimi M."/>
            <person name="Weers B.D."/>
            <person name="McKinley B."/>
            <person name="Mattison A."/>
            <person name="Morishige D.T."/>
            <person name="Grimwood J."/>
            <person name="Schmutz J."/>
            <person name="Mullet J.E."/>
        </authorList>
    </citation>
    <scope>NUCLEOTIDE SEQUENCE [LARGE SCALE GENOMIC DNA]</scope>
    <source>
        <strain evidence="3">cv. BTx623</strain>
    </source>
</reference>
<accession>A0A1Z5SAD4</accession>
<proteinExistence type="predicted"/>
<evidence type="ECO:0000313" key="3">
    <source>
        <dbReference type="Proteomes" id="UP000000768"/>
    </source>
</evidence>
<evidence type="ECO:0000313" key="2">
    <source>
        <dbReference type="EMBL" id="OQU92894.1"/>
    </source>
</evidence>
<feature type="region of interest" description="Disordered" evidence="1">
    <location>
        <begin position="1"/>
        <end position="27"/>
    </location>
</feature>
<dbReference type="Gramene" id="OQU92894">
    <property type="protein sequence ID" value="OQU92894"/>
    <property type="gene ID" value="SORBI_3001G432750"/>
</dbReference>
<dbReference type="EMBL" id="CM000760">
    <property type="protein sequence ID" value="OQU92894.1"/>
    <property type="molecule type" value="Genomic_DNA"/>
</dbReference>
<name>A0A1Z5SAD4_SORBI</name>
<reference evidence="2 3" key="1">
    <citation type="journal article" date="2009" name="Nature">
        <title>The Sorghum bicolor genome and the diversification of grasses.</title>
        <authorList>
            <person name="Paterson A.H."/>
            <person name="Bowers J.E."/>
            <person name="Bruggmann R."/>
            <person name="Dubchak I."/>
            <person name="Grimwood J."/>
            <person name="Gundlach H."/>
            <person name="Haberer G."/>
            <person name="Hellsten U."/>
            <person name="Mitros T."/>
            <person name="Poliakov A."/>
            <person name="Schmutz J."/>
            <person name="Spannagl M."/>
            <person name="Tang H."/>
            <person name="Wang X."/>
            <person name="Wicker T."/>
            <person name="Bharti A.K."/>
            <person name="Chapman J."/>
            <person name="Feltus F.A."/>
            <person name="Gowik U."/>
            <person name="Grigoriev I.V."/>
            <person name="Lyons E."/>
            <person name="Maher C.A."/>
            <person name="Martis M."/>
            <person name="Narechania A."/>
            <person name="Otillar R.P."/>
            <person name="Penning B.W."/>
            <person name="Salamov A.A."/>
            <person name="Wang Y."/>
            <person name="Zhang L."/>
            <person name="Carpita N.C."/>
            <person name="Freeling M."/>
            <person name="Gingle A.R."/>
            <person name="Hash C.T."/>
            <person name="Keller B."/>
            <person name="Klein P."/>
            <person name="Kresovich S."/>
            <person name="McCann M.C."/>
            <person name="Ming R."/>
            <person name="Peterson D.G."/>
            <person name="Mehboob-ur-Rahman"/>
            <person name="Ware D."/>
            <person name="Westhoff P."/>
            <person name="Mayer K.F."/>
            <person name="Messing J."/>
            <person name="Rokhsar D.S."/>
        </authorList>
    </citation>
    <scope>NUCLEOTIDE SEQUENCE [LARGE SCALE GENOMIC DNA]</scope>
    <source>
        <strain evidence="3">cv. BTx623</strain>
    </source>
</reference>